<dbReference type="EMBL" id="CP036267">
    <property type="protein sequence ID" value="QDT34251.1"/>
    <property type="molecule type" value="Genomic_DNA"/>
</dbReference>
<evidence type="ECO:0000313" key="8">
    <source>
        <dbReference type="Proteomes" id="UP000315724"/>
    </source>
</evidence>
<dbReference type="SUPFAM" id="SSF88659">
    <property type="entry name" value="Sigma3 and sigma4 domains of RNA polymerase sigma factors"/>
    <property type="match status" value="1"/>
</dbReference>
<sequence>MDLAQRCLAGDQNALREFVEVFQQQVFGLCFRMLGHRQDAEDTAQESLARAVKYLKSWDSTQPLRPWVLKIAANRCRTALGKRARLPKTVGESNDFGAESELPQLGLAEELNQALDVLKDEHRECFVMFYQQELSIQEISAILDVKEGTIKTWLHRSRKLLAEHLMKRGIEPNSH</sequence>
<dbReference type="AlphaFoldDB" id="A0A517QRJ7"/>
<proteinExistence type="inferred from homology"/>
<dbReference type="Gene3D" id="1.10.1740.10">
    <property type="match status" value="1"/>
</dbReference>
<dbReference type="GO" id="GO:0006352">
    <property type="term" value="P:DNA-templated transcription initiation"/>
    <property type="evidence" value="ECO:0007669"/>
    <property type="project" value="InterPro"/>
</dbReference>
<dbReference type="KEGG" id="tpol:Mal48_35110"/>
<organism evidence="7 8">
    <name type="scientific">Thalassoglobus polymorphus</name>
    <dbReference type="NCBI Taxonomy" id="2527994"/>
    <lineage>
        <taxon>Bacteria</taxon>
        <taxon>Pseudomonadati</taxon>
        <taxon>Planctomycetota</taxon>
        <taxon>Planctomycetia</taxon>
        <taxon>Planctomycetales</taxon>
        <taxon>Planctomycetaceae</taxon>
        <taxon>Thalassoglobus</taxon>
    </lineage>
</organism>
<dbReference type="Proteomes" id="UP000315724">
    <property type="component" value="Chromosome"/>
</dbReference>
<feature type="domain" description="RNA polymerase sigma-70 region 2" evidence="5">
    <location>
        <begin position="19"/>
        <end position="85"/>
    </location>
</feature>
<dbReference type="InterPro" id="IPR013249">
    <property type="entry name" value="RNA_pol_sigma70_r4_t2"/>
</dbReference>
<gene>
    <name evidence="7" type="primary">sigW_5</name>
    <name evidence="7" type="ORF">Mal48_35110</name>
</gene>
<evidence type="ECO:0000256" key="3">
    <source>
        <dbReference type="ARBA" id="ARBA00023082"/>
    </source>
</evidence>
<reference evidence="7 8" key="1">
    <citation type="submission" date="2019-02" db="EMBL/GenBank/DDBJ databases">
        <title>Deep-cultivation of Planctomycetes and their phenomic and genomic characterization uncovers novel biology.</title>
        <authorList>
            <person name="Wiegand S."/>
            <person name="Jogler M."/>
            <person name="Boedeker C."/>
            <person name="Pinto D."/>
            <person name="Vollmers J."/>
            <person name="Rivas-Marin E."/>
            <person name="Kohn T."/>
            <person name="Peeters S.H."/>
            <person name="Heuer A."/>
            <person name="Rast P."/>
            <person name="Oberbeckmann S."/>
            <person name="Bunk B."/>
            <person name="Jeske O."/>
            <person name="Meyerdierks A."/>
            <person name="Storesund J.E."/>
            <person name="Kallscheuer N."/>
            <person name="Luecker S."/>
            <person name="Lage O.M."/>
            <person name="Pohl T."/>
            <person name="Merkel B.J."/>
            <person name="Hornburger P."/>
            <person name="Mueller R.-W."/>
            <person name="Bruemmer F."/>
            <person name="Labrenz M."/>
            <person name="Spormann A.M."/>
            <person name="Op den Camp H."/>
            <person name="Overmann J."/>
            <person name="Amann R."/>
            <person name="Jetten M.S.M."/>
            <person name="Mascher T."/>
            <person name="Medema M.H."/>
            <person name="Devos D.P."/>
            <person name="Kaster A.-K."/>
            <person name="Ovreas L."/>
            <person name="Rohde M."/>
            <person name="Galperin M.Y."/>
            <person name="Jogler C."/>
        </authorList>
    </citation>
    <scope>NUCLEOTIDE SEQUENCE [LARGE SCALE GENOMIC DNA]</scope>
    <source>
        <strain evidence="7 8">Mal48</strain>
    </source>
</reference>
<dbReference type="InterPro" id="IPR036388">
    <property type="entry name" value="WH-like_DNA-bd_sf"/>
</dbReference>
<keyword evidence="2" id="KW-0805">Transcription regulation</keyword>
<dbReference type="SUPFAM" id="SSF88946">
    <property type="entry name" value="Sigma2 domain of RNA polymerase sigma factors"/>
    <property type="match status" value="1"/>
</dbReference>
<keyword evidence="8" id="KW-1185">Reference proteome</keyword>
<dbReference type="NCBIfam" id="TIGR02937">
    <property type="entry name" value="sigma70-ECF"/>
    <property type="match status" value="1"/>
</dbReference>
<keyword evidence="3" id="KW-0731">Sigma factor</keyword>
<dbReference type="Pfam" id="PF04542">
    <property type="entry name" value="Sigma70_r2"/>
    <property type="match status" value="1"/>
</dbReference>
<dbReference type="InterPro" id="IPR013324">
    <property type="entry name" value="RNA_pol_sigma_r3/r4-like"/>
</dbReference>
<protein>
    <submittedName>
        <fullName evidence="7">ECF RNA polymerase sigma factor SigW</fullName>
    </submittedName>
</protein>
<evidence type="ECO:0000259" key="5">
    <source>
        <dbReference type="Pfam" id="PF04542"/>
    </source>
</evidence>
<name>A0A517QRJ7_9PLAN</name>
<dbReference type="Pfam" id="PF08281">
    <property type="entry name" value="Sigma70_r4_2"/>
    <property type="match status" value="1"/>
</dbReference>
<dbReference type="GO" id="GO:0003677">
    <property type="term" value="F:DNA binding"/>
    <property type="evidence" value="ECO:0007669"/>
    <property type="project" value="InterPro"/>
</dbReference>
<evidence type="ECO:0000313" key="7">
    <source>
        <dbReference type="EMBL" id="QDT34251.1"/>
    </source>
</evidence>
<evidence type="ECO:0000256" key="1">
    <source>
        <dbReference type="ARBA" id="ARBA00010641"/>
    </source>
</evidence>
<dbReference type="GO" id="GO:0016987">
    <property type="term" value="F:sigma factor activity"/>
    <property type="evidence" value="ECO:0007669"/>
    <property type="project" value="UniProtKB-KW"/>
</dbReference>
<comment type="similarity">
    <text evidence="1">Belongs to the sigma-70 factor family. ECF subfamily.</text>
</comment>
<dbReference type="CDD" id="cd06171">
    <property type="entry name" value="Sigma70_r4"/>
    <property type="match status" value="1"/>
</dbReference>
<dbReference type="Gene3D" id="1.10.10.10">
    <property type="entry name" value="Winged helix-like DNA-binding domain superfamily/Winged helix DNA-binding domain"/>
    <property type="match status" value="1"/>
</dbReference>
<dbReference type="InterPro" id="IPR039425">
    <property type="entry name" value="RNA_pol_sigma-70-like"/>
</dbReference>
<feature type="domain" description="RNA polymerase sigma factor 70 region 4 type 2" evidence="6">
    <location>
        <begin position="109"/>
        <end position="161"/>
    </location>
</feature>
<evidence type="ECO:0000256" key="4">
    <source>
        <dbReference type="ARBA" id="ARBA00023163"/>
    </source>
</evidence>
<dbReference type="PANTHER" id="PTHR43133:SF51">
    <property type="entry name" value="RNA POLYMERASE SIGMA FACTOR"/>
    <property type="match status" value="1"/>
</dbReference>
<evidence type="ECO:0000256" key="2">
    <source>
        <dbReference type="ARBA" id="ARBA00023015"/>
    </source>
</evidence>
<dbReference type="PANTHER" id="PTHR43133">
    <property type="entry name" value="RNA POLYMERASE ECF-TYPE SIGMA FACTO"/>
    <property type="match status" value="1"/>
</dbReference>
<accession>A0A517QRJ7</accession>
<dbReference type="InterPro" id="IPR007627">
    <property type="entry name" value="RNA_pol_sigma70_r2"/>
</dbReference>
<keyword evidence="4" id="KW-0804">Transcription</keyword>
<evidence type="ECO:0000259" key="6">
    <source>
        <dbReference type="Pfam" id="PF08281"/>
    </source>
</evidence>
<dbReference type="InterPro" id="IPR014284">
    <property type="entry name" value="RNA_pol_sigma-70_dom"/>
</dbReference>
<dbReference type="InterPro" id="IPR013325">
    <property type="entry name" value="RNA_pol_sigma_r2"/>
</dbReference>